<comment type="caution">
    <text evidence="3">The sequence shown here is derived from an EMBL/GenBank/DDBJ whole genome shotgun (WGS) entry which is preliminary data.</text>
</comment>
<name>A0ABU9N4C3_9FLAO</name>
<evidence type="ECO:0000259" key="2">
    <source>
        <dbReference type="Pfam" id="PF20448"/>
    </source>
</evidence>
<feature type="chain" id="PRO_5047457243" evidence="1">
    <location>
        <begin position="20"/>
        <end position="217"/>
    </location>
</feature>
<dbReference type="Proteomes" id="UP001460072">
    <property type="component" value="Unassembled WGS sequence"/>
</dbReference>
<dbReference type="InterPro" id="IPR046551">
    <property type="entry name" value="DUF6705"/>
</dbReference>
<accession>A0ABU9N4C3</accession>
<keyword evidence="1" id="KW-0732">Signal</keyword>
<feature type="signal peptide" evidence="1">
    <location>
        <begin position="1"/>
        <end position="19"/>
    </location>
</feature>
<dbReference type="EMBL" id="JBCGDO010000002">
    <property type="protein sequence ID" value="MEM0541642.1"/>
    <property type="molecule type" value="Genomic_DNA"/>
</dbReference>
<dbReference type="Pfam" id="PF20448">
    <property type="entry name" value="DUF6705"/>
    <property type="match status" value="1"/>
</dbReference>
<proteinExistence type="predicted"/>
<evidence type="ECO:0000256" key="1">
    <source>
        <dbReference type="SAM" id="SignalP"/>
    </source>
</evidence>
<keyword evidence="4" id="KW-1185">Reference proteome</keyword>
<evidence type="ECO:0000313" key="4">
    <source>
        <dbReference type="Proteomes" id="UP001460072"/>
    </source>
</evidence>
<reference evidence="3 4" key="1">
    <citation type="submission" date="2024-03" db="EMBL/GenBank/DDBJ databases">
        <title>Two novel species of the genus Flavobacterium exhibiting potentially degradation of complex polysaccharides.</title>
        <authorList>
            <person name="Lian X."/>
        </authorList>
    </citation>
    <scope>NUCLEOTIDE SEQUENCE [LARGE SCALE GENOMIC DNA]</scope>
    <source>
        <strain evidence="4">j3</strain>
    </source>
</reference>
<sequence>MKKFNILILSLFFTILSSAQIIDRYDNNTMIGDVNGAYYKDLTNFRYQFVGTWKYTQGTTSLTIMIQKRDNLSTFDGINSYSQDLLVGEYRYVENGIEKINTLPNINNNYGTTYRDNKKHNLFGWMRLRRSTSFPRCNECEPNERRIEFSYNEPNYDGMGVANGHLVVRPYLENGIEKIKVWFYTTNNVLFTDGQGNLTQNPEPFKLPFGEYILIKQ</sequence>
<dbReference type="RefSeq" id="WP_342694870.1">
    <property type="nucleotide sequence ID" value="NZ_JBCGDO010000002.1"/>
</dbReference>
<organism evidence="3 4">
    <name type="scientific">Flavobacterium aureirubrum</name>
    <dbReference type="NCBI Taxonomy" id="3133147"/>
    <lineage>
        <taxon>Bacteria</taxon>
        <taxon>Pseudomonadati</taxon>
        <taxon>Bacteroidota</taxon>
        <taxon>Flavobacteriia</taxon>
        <taxon>Flavobacteriales</taxon>
        <taxon>Flavobacteriaceae</taxon>
        <taxon>Flavobacterium</taxon>
    </lineage>
</organism>
<evidence type="ECO:0000313" key="3">
    <source>
        <dbReference type="EMBL" id="MEM0541642.1"/>
    </source>
</evidence>
<protein>
    <submittedName>
        <fullName evidence="3">DUF6705 family protein</fullName>
    </submittedName>
</protein>
<feature type="domain" description="DUF6705" evidence="2">
    <location>
        <begin position="1"/>
        <end position="217"/>
    </location>
</feature>
<gene>
    <name evidence="3" type="ORF">WFZ85_03360</name>
</gene>